<evidence type="ECO:0000313" key="2">
    <source>
        <dbReference type="EMBL" id="OAV56068.1"/>
    </source>
</evidence>
<dbReference type="STRING" id="1837282.A6F49_00340"/>
<proteinExistence type="predicted"/>
<gene>
    <name evidence="2" type="ORF">A6F49_00340</name>
</gene>
<accession>A0A1B7LVQ3</accession>
<sequence>MLIELDQDLEVQQQSIAAMRKRLQALLNSEELSSLSEMDTAPSRGVFVQLRALGAYGPTFQLEHTMMSAVPEEAAQEWSDLWNRILSDPEDAQSLATAYAEFDALGTSPADDPRIGVFAERIWQLIPHEYLDQLVVSQSDTAHPLVHALMEQLSSAQRSVMHQLLARISSHEGPVNRRLSDEETP</sequence>
<evidence type="ECO:0000313" key="3">
    <source>
        <dbReference type="Proteomes" id="UP000078292"/>
    </source>
</evidence>
<dbReference type="EMBL" id="LXEY01000089">
    <property type="protein sequence ID" value="OAV56068.1"/>
    <property type="molecule type" value="Genomic_DNA"/>
</dbReference>
<protein>
    <submittedName>
        <fullName evidence="2">Uncharacterized protein</fullName>
    </submittedName>
</protein>
<comment type="caution">
    <text evidence="2">The sequence shown here is derived from an EMBL/GenBank/DDBJ whole genome shotgun (WGS) entry which is preliminary data.</text>
</comment>
<name>A0A1B7LVQ3_9MICC</name>
<reference evidence="2 3" key="1">
    <citation type="submission" date="2016-04" db="EMBL/GenBank/DDBJ databases">
        <title>First whole genome shotgun sequence of the bacterium Enteractinococcus sp. strain UASWS1574.</title>
        <authorList>
            <person name="Crovadore J."/>
            <person name="Chablais R."/>
            <person name="Lefort F."/>
        </authorList>
    </citation>
    <scope>NUCLEOTIDE SEQUENCE [LARGE SCALE GENOMIC DNA]</scope>
    <source>
        <strain evidence="2 3">UASWS1574</strain>
    </source>
</reference>
<dbReference type="AlphaFoldDB" id="A0A1B7LVQ3"/>
<dbReference type="Proteomes" id="UP000078292">
    <property type="component" value="Unassembled WGS sequence"/>
</dbReference>
<feature type="coiled-coil region" evidence="1">
    <location>
        <begin position="2"/>
        <end position="29"/>
    </location>
</feature>
<keyword evidence="3" id="KW-1185">Reference proteome</keyword>
<organism evidence="2 3">
    <name type="scientific">Enteractinococcus helveticum</name>
    <dbReference type="NCBI Taxonomy" id="1837282"/>
    <lineage>
        <taxon>Bacteria</taxon>
        <taxon>Bacillati</taxon>
        <taxon>Actinomycetota</taxon>
        <taxon>Actinomycetes</taxon>
        <taxon>Micrococcales</taxon>
        <taxon>Micrococcaceae</taxon>
    </lineage>
</organism>
<evidence type="ECO:0000256" key="1">
    <source>
        <dbReference type="SAM" id="Coils"/>
    </source>
</evidence>
<keyword evidence="1" id="KW-0175">Coiled coil</keyword>